<dbReference type="SMART" id="SM00444">
    <property type="entry name" value="GYF"/>
    <property type="match status" value="1"/>
</dbReference>
<dbReference type="AlphaFoldDB" id="A0AAD4XFQ3"/>
<evidence type="ECO:0000259" key="2">
    <source>
        <dbReference type="PROSITE" id="PS50829"/>
    </source>
</evidence>
<keyword evidence="4" id="KW-1185">Reference proteome</keyword>
<dbReference type="Pfam" id="PF02213">
    <property type="entry name" value="GYF"/>
    <property type="match status" value="1"/>
</dbReference>
<protein>
    <recommendedName>
        <fullName evidence="2">GYF domain-containing protein</fullName>
    </recommendedName>
</protein>
<dbReference type="Proteomes" id="UP001202328">
    <property type="component" value="Unassembled WGS sequence"/>
</dbReference>
<name>A0AAD4XFQ3_9MAGN</name>
<dbReference type="InterPro" id="IPR045894">
    <property type="entry name" value="At5g08430-like"/>
</dbReference>
<proteinExistence type="predicted"/>
<feature type="domain" description="GYF" evidence="2">
    <location>
        <begin position="89"/>
        <end position="143"/>
    </location>
</feature>
<evidence type="ECO:0000256" key="1">
    <source>
        <dbReference type="SAM" id="MobiDB-lite"/>
    </source>
</evidence>
<dbReference type="PANTHER" id="PTHR46851:SF11">
    <property type="entry name" value="GYF DOMAIN-CONTAINING PROTEIN"/>
    <property type="match status" value="1"/>
</dbReference>
<dbReference type="PANTHER" id="PTHR46851">
    <property type="entry name" value="OS01G0884500 PROTEIN"/>
    <property type="match status" value="1"/>
</dbReference>
<comment type="caution">
    <text evidence="3">The sequence shown here is derived from an EMBL/GenBank/DDBJ whole genome shotgun (WGS) entry which is preliminary data.</text>
</comment>
<gene>
    <name evidence="3" type="ORF">MKW98_013008</name>
</gene>
<evidence type="ECO:0000313" key="4">
    <source>
        <dbReference type="Proteomes" id="UP001202328"/>
    </source>
</evidence>
<dbReference type="InterPro" id="IPR035445">
    <property type="entry name" value="GYF-like_dom_sf"/>
</dbReference>
<organism evidence="3 4">
    <name type="scientific">Papaver atlanticum</name>
    <dbReference type="NCBI Taxonomy" id="357466"/>
    <lineage>
        <taxon>Eukaryota</taxon>
        <taxon>Viridiplantae</taxon>
        <taxon>Streptophyta</taxon>
        <taxon>Embryophyta</taxon>
        <taxon>Tracheophyta</taxon>
        <taxon>Spermatophyta</taxon>
        <taxon>Magnoliopsida</taxon>
        <taxon>Ranunculales</taxon>
        <taxon>Papaveraceae</taxon>
        <taxon>Papaveroideae</taxon>
        <taxon>Papaver</taxon>
    </lineage>
</organism>
<accession>A0AAD4XFQ3</accession>
<evidence type="ECO:0000313" key="3">
    <source>
        <dbReference type="EMBL" id="KAI3909954.1"/>
    </source>
</evidence>
<feature type="region of interest" description="Disordered" evidence="1">
    <location>
        <begin position="28"/>
        <end position="49"/>
    </location>
</feature>
<sequence length="151" mass="17127">MDFCRFASAASVSVNCTKLEVDVVKEEQKQSRSNDIEQQASIEDGKQRNNERNTLIINKRQDKVDVMVIDLANEDGDACGNLILENPESSIWHYLDPSGKSQGPFSMSLLKMWKSKHFFTPDFKVWKTGQPKEAAILLTDAICQVYPENSR</sequence>
<dbReference type="SUPFAM" id="SSF55277">
    <property type="entry name" value="GYF domain"/>
    <property type="match status" value="1"/>
</dbReference>
<dbReference type="InterPro" id="IPR003169">
    <property type="entry name" value="GYF"/>
</dbReference>
<reference evidence="3" key="1">
    <citation type="submission" date="2022-04" db="EMBL/GenBank/DDBJ databases">
        <title>A functionally conserved STORR gene fusion in Papaver species that diverged 16.8 million years ago.</title>
        <authorList>
            <person name="Catania T."/>
        </authorList>
    </citation>
    <scope>NUCLEOTIDE SEQUENCE</scope>
    <source>
        <strain evidence="3">S-188037</strain>
    </source>
</reference>
<dbReference type="EMBL" id="JAJJMB010010308">
    <property type="protein sequence ID" value="KAI3909954.1"/>
    <property type="molecule type" value="Genomic_DNA"/>
</dbReference>
<dbReference type="Gene3D" id="3.30.1490.40">
    <property type="match status" value="1"/>
</dbReference>
<dbReference type="PROSITE" id="PS50829">
    <property type="entry name" value="GYF"/>
    <property type="match status" value="1"/>
</dbReference>